<accession>A0A9Q9CAU8</accession>
<sequence length="294" mass="33509">MEHVSYLCDLSFYSSCGVGDSLIASDKMGAVHIVAPVMSVLCVDHFKKDIKFYPIDDVCFTTADMFKGIRVWDRCLGEVVYSYKEDSIRMHTYSKNGCLAAVGEGCVKLYDLRVRYNIDAVPLRMCRKAEWGNDRIYCINDECVVEYDTRNTSSMVCEEKSEAQMKKKGIEGILDFASVSRGEFCTVRRGNTVYLMRLSGLDVMEGTRRTSIGGKMIKVKDSPDDFVIGTVDGNGIGFYEYKDTWTHEFEGFTSVDWIWFGKSKTYMFADRKAYFMEGGYERFKSVMRGGPVRE</sequence>
<protein>
    <recommendedName>
        <fullName evidence="3">WD40 domain-containing protein</fullName>
    </recommendedName>
</protein>
<evidence type="ECO:0000313" key="1">
    <source>
        <dbReference type="EMBL" id="UTX43802.1"/>
    </source>
</evidence>
<proteinExistence type="predicted"/>
<dbReference type="EMBL" id="CP075154">
    <property type="protein sequence ID" value="UTX43802.1"/>
    <property type="molecule type" value="Genomic_DNA"/>
</dbReference>
<name>A0A9Q9CAU8_ENCHE</name>
<dbReference type="InterPro" id="IPR036322">
    <property type="entry name" value="WD40_repeat_dom_sf"/>
</dbReference>
<dbReference type="AlphaFoldDB" id="A0A9Q9CAU8"/>
<evidence type="ECO:0008006" key="3">
    <source>
        <dbReference type="Google" id="ProtNLM"/>
    </source>
</evidence>
<gene>
    <name evidence="1" type="ORF">GPU96_08g15760</name>
</gene>
<evidence type="ECO:0000313" key="2">
    <source>
        <dbReference type="Proteomes" id="UP001059546"/>
    </source>
</evidence>
<dbReference type="Proteomes" id="UP001059546">
    <property type="component" value="Chromosome VIII"/>
</dbReference>
<reference evidence="1" key="1">
    <citation type="submission" date="2021-05" db="EMBL/GenBank/DDBJ databases">
        <title>Encephalitozoon hellem ATCC 50604 Complete Genome.</title>
        <authorList>
            <person name="Mascarenhas dos Santos A.C."/>
            <person name="Julian A.T."/>
            <person name="Pombert J.-F."/>
        </authorList>
    </citation>
    <scope>NUCLEOTIDE SEQUENCE</scope>
    <source>
        <strain evidence="1">ATCC 50604</strain>
    </source>
</reference>
<organism evidence="1 2">
    <name type="scientific">Encephalitozoon hellem</name>
    <name type="common">Microsporidian parasite</name>
    <dbReference type="NCBI Taxonomy" id="27973"/>
    <lineage>
        <taxon>Eukaryota</taxon>
        <taxon>Fungi</taxon>
        <taxon>Fungi incertae sedis</taxon>
        <taxon>Microsporidia</taxon>
        <taxon>Unikaryonidae</taxon>
        <taxon>Encephalitozoon</taxon>
    </lineage>
</organism>
<dbReference type="SUPFAM" id="SSF50978">
    <property type="entry name" value="WD40 repeat-like"/>
    <property type="match status" value="1"/>
</dbReference>